<dbReference type="Pfam" id="PF00067">
    <property type="entry name" value="p450"/>
    <property type="match status" value="2"/>
</dbReference>
<dbReference type="OMA" id="IGHRVEK"/>
<proteinExistence type="inferred from homology"/>
<dbReference type="GO" id="GO:0016020">
    <property type="term" value="C:membrane"/>
    <property type="evidence" value="ECO:0007669"/>
    <property type="project" value="UniProtKB-SubCell"/>
</dbReference>
<dbReference type="InterPro" id="IPR017972">
    <property type="entry name" value="Cyt_P450_CS"/>
</dbReference>
<dbReference type="InterPro" id="IPR050364">
    <property type="entry name" value="Cytochrome_P450_fung"/>
</dbReference>
<feature type="non-terminal residue" evidence="15">
    <location>
        <position position="432"/>
    </location>
</feature>
<evidence type="ECO:0000256" key="12">
    <source>
        <dbReference type="ARBA" id="ARBA00023136"/>
    </source>
</evidence>
<evidence type="ECO:0000256" key="1">
    <source>
        <dbReference type="ARBA" id="ARBA00001971"/>
    </source>
</evidence>
<keyword evidence="6" id="KW-0812">Transmembrane</keyword>
<dbReference type="InterPro" id="IPR002401">
    <property type="entry name" value="Cyt_P450_E_grp-I"/>
</dbReference>
<dbReference type="HOGENOM" id="CLU_001570_2_2_1"/>
<keyword evidence="9 14" id="KW-0560">Oxidoreductase</keyword>
<dbReference type="GO" id="GO:0004497">
    <property type="term" value="F:monooxygenase activity"/>
    <property type="evidence" value="ECO:0007669"/>
    <property type="project" value="UniProtKB-KW"/>
</dbReference>
<evidence type="ECO:0000256" key="9">
    <source>
        <dbReference type="ARBA" id="ARBA00023002"/>
    </source>
</evidence>
<accession>M5FWK2</accession>
<keyword evidence="16" id="KW-1185">Reference proteome</keyword>
<dbReference type="PANTHER" id="PTHR46300:SF2">
    <property type="entry name" value="CYTOCHROME P450 MONOOXYGENASE ALNH-RELATED"/>
    <property type="match status" value="1"/>
</dbReference>
<keyword evidence="8" id="KW-1133">Transmembrane helix</keyword>
<evidence type="ECO:0000313" key="16">
    <source>
        <dbReference type="Proteomes" id="UP000030653"/>
    </source>
</evidence>
<dbReference type="Proteomes" id="UP000030653">
    <property type="component" value="Unassembled WGS sequence"/>
</dbReference>
<dbReference type="InterPro" id="IPR036396">
    <property type="entry name" value="Cyt_P450_sf"/>
</dbReference>
<evidence type="ECO:0000256" key="4">
    <source>
        <dbReference type="ARBA" id="ARBA00010617"/>
    </source>
</evidence>
<dbReference type="PROSITE" id="PS00086">
    <property type="entry name" value="CYTOCHROME_P450"/>
    <property type="match status" value="1"/>
</dbReference>
<dbReference type="PANTHER" id="PTHR46300">
    <property type="entry name" value="P450, PUTATIVE (EUROFUNG)-RELATED-RELATED"/>
    <property type="match status" value="1"/>
</dbReference>
<dbReference type="OrthoDB" id="2789670at2759"/>
<name>M5FWK2_DACPD</name>
<comment type="pathway">
    <text evidence="3">Secondary metabolite biosynthesis.</text>
</comment>
<dbReference type="AlphaFoldDB" id="M5FWK2"/>
<evidence type="ECO:0000256" key="2">
    <source>
        <dbReference type="ARBA" id="ARBA00004370"/>
    </source>
</evidence>
<dbReference type="Gene3D" id="1.10.630.10">
    <property type="entry name" value="Cytochrome P450"/>
    <property type="match status" value="2"/>
</dbReference>
<dbReference type="RefSeq" id="XP_040627656.1">
    <property type="nucleotide sequence ID" value="XM_040774351.1"/>
</dbReference>
<dbReference type="GO" id="GO:0016705">
    <property type="term" value="F:oxidoreductase activity, acting on paired donors, with incorporation or reduction of molecular oxygen"/>
    <property type="evidence" value="ECO:0007669"/>
    <property type="project" value="InterPro"/>
</dbReference>
<dbReference type="PRINTS" id="PR00463">
    <property type="entry name" value="EP450I"/>
</dbReference>
<evidence type="ECO:0000256" key="5">
    <source>
        <dbReference type="ARBA" id="ARBA00022617"/>
    </source>
</evidence>
<evidence type="ECO:0000256" key="11">
    <source>
        <dbReference type="ARBA" id="ARBA00023033"/>
    </source>
</evidence>
<evidence type="ECO:0000256" key="8">
    <source>
        <dbReference type="ARBA" id="ARBA00022989"/>
    </source>
</evidence>
<keyword evidence="12" id="KW-0472">Membrane</keyword>
<dbReference type="GeneID" id="63689413"/>
<dbReference type="GO" id="GO:0005506">
    <property type="term" value="F:iron ion binding"/>
    <property type="evidence" value="ECO:0007669"/>
    <property type="project" value="InterPro"/>
</dbReference>
<dbReference type="STRING" id="1858805.M5FWK2"/>
<feature type="binding site" description="axial binding residue" evidence="13">
    <location>
        <position position="409"/>
    </location>
    <ligand>
        <name>heme</name>
        <dbReference type="ChEBI" id="CHEBI:30413"/>
    </ligand>
    <ligandPart>
        <name>Fe</name>
        <dbReference type="ChEBI" id="CHEBI:18248"/>
    </ligandPart>
</feature>
<comment type="cofactor">
    <cofactor evidence="1 13">
        <name>heme</name>
        <dbReference type="ChEBI" id="CHEBI:30413"/>
    </cofactor>
</comment>
<dbReference type="PRINTS" id="PR00385">
    <property type="entry name" value="P450"/>
</dbReference>
<dbReference type="GO" id="GO:0020037">
    <property type="term" value="F:heme binding"/>
    <property type="evidence" value="ECO:0007669"/>
    <property type="project" value="InterPro"/>
</dbReference>
<evidence type="ECO:0000256" key="7">
    <source>
        <dbReference type="ARBA" id="ARBA00022723"/>
    </source>
</evidence>
<dbReference type="SUPFAM" id="SSF48264">
    <property type="entry name" value="Cytochrome P450"/>
    <property type="match status" value="1"/>
</dbReference>
<dbReference type="InterPro" id="IPR001128">
    <property type="entry name" value="Cyt_P450"/>
</dbReference>
<protein>
    <submittedName>
        <fullName evidence="15">Cytochrome P450</fullName>
    </submittedName>
</protein>
<comment type="subcellular location">
    <subcellularLocation>
        <location evidence="2">Membrane</location>
    </subcellularLocation>
</comment>
<keyword evidence="11 14" id="KW-0503">Monooxygenase</keyword>
<reference evidence="15 16" key="1">
    <citation type="journal article" date="2012" name="Science">
        <title>The Paleozoic origin of enzymatic lignin decomposition reconstructed from 31 fungal genomes.</title>
        <authorList>
            <person name="Floudas D."/>
            <person name="Binder M."/>
            <person name="Riley R."/>
            <person name="Barry K."/>
            <person name="Blanchette R.A."/>
            <person name="Henrissat B."/>
            <person name="Martinez A.T."/>
            <person name="Otillar R."/>
            <person name="Spatafora J.W."/>
            <person name="Yadav J.S."/>
            <person name="Aerts A."/>
            <person name="Benoit I."/>
            <person name="Boyd A."/>
            <person name="Carlson A."/>
            <person name="Copeland A."/>
            <person name="Coutinho P.M."/>
            <person name="de Vries R.P."/>
            <person name="Ferreira P."/>
            <person name="Findley K."/>
            <person name="Foster B."/>
            <person name="Gaskell J."/>
            <person name="Glotzer D."/>
            <person name="Gorecki P."/>
            <person name="Heitman J."/>
            <person name="Hesse C."/>
            <person name="Hori C."/>
            <person name="Igarashi K."/>
            <person name="Jurgens J.A."/>
            <person name="Kallen N."/>
            <person name="Kersten P."/>
            <person name="Kohler A."/>
            <person name="Kuees U."/>
            <person name="Kumar T.K.A."/>
            <person name="Kuo A."/>
            <person name="LaButti K."/>
            <person name="Larrondo L.F."/>
            <person name="Lindquist E."/>
            <person name="Ling A."/>
            <person name="Lombard V."/>
            <person name="Lucas S."/>
            <person name="Lundell T."/>
            <person name="Martin R."/>
            <person name="McLaughlin D.J."/>
            <person name="Morgenstern I."/>
            <person name="Morin E."/>
            <person name="Murat C."/>
            <person name="Nagy L.G."/>
            <person name="Nolan M."/>
            <person name="Ohm R.A."/>
            <person name="Patyshakuliyeva A."/>
            <person name="Rokas A."/>
            <person name="Ruiz-Duenas F.J."/>
            <person name="Sabat G."/>
            <person name="Salamov A."/>
            <person name="Samejima M."/>
            <person name="Schmutz J."/>
            <person name="Slot J.C."/>
            <person name="St John F."/>
            <person name="Stenlid J."/>
            <person name="Sun H."/>
            <person name="Sun S."/>
            <person name="Syed K."/>
            <person name="Tsang A."/>
            <person name="Wiebenga A."/>
            <person name="Young D."/>
            <person name="Pisabarro A."/>
            <person name="Eastwood D.C."/>
            <person name="Martin F."/>
            <person name="Cullen D."/>
            <person name="Grigoriev I.V."/>
            <person name="Hibbett D.S."/>
        </authorList>
    </citation>
    <scope>NUCLEOTIDE SEQUENCE [LARGE SCALE GENOMIC DNA]</scope>
    <source>
        <strain evidence="15 16">DJM-731 SS1</strain>
    </source>
</reference>
<sequence>PPGPQGLPLIGNLLQVPTRLAFLKFAEWSKVYGPLTSYTTLGQRVVVISSAKAAGDILDRLSAKTSDRPCFIKTEHLTHNMDFATVNQGAFWRTQRRAAHESLNVHAAKSFFPVQEEESCMLVEGLVRHPEIDIARHLYRYVSSIAWRVIYGHSTIKLEVDEPGVPPDSFFRAFFQATIPGGSIVDIFPFLHPVISRSKFLRRVTSGHLAYMYPGRAMNGTLAPVPSSSMHILLRRCVVFLRRTGPFIAYSSHDPIRWRGCRPSARSSRKRTATALKWFFIAMLLHPQAAVTARSQLDLVVGKRFPTFGDIEHLSYVQAIVKETLRWRPPGPAGLAHVATEDIVYDKFLIPKGTILIPNVWSICRDPALYQDGDTFDPSRFLDDRGNLKPSPADSHDDYLVFGHGRRVCVGKNLAVNMLLIAVAQLLWAFDF</sequence>
<organism evidence="15 16">
    <name type="scientific">Dacryopinax primogenitus (strain DJM 731)</name>
    <name type="common">Brown rot fungus</name>
    <dbReference type="NCBI Taxonomy" id="1858805"/>
    <lineage>
        <taxon>Eukaryota</taxon>
        <taxon>Fungi</taxon>
        <taxon>Dikarya</taxon>
        <taxon>Basidiomycota</taxon>
        <taxon>Agaricomycotina</taxon>
        <taxon>Dacrymycetes</taxon>
        <taxon>Dacrymycetales</taxon>
        <taxon>Dacrymycetaceae</taxon>
        <taxon>Dacryopinax</taxon>
    </lineage>
</organism>
<dbReference type="EMBL" id="JH795866">
    <property type="protein sequence ID" value="EJU00759.1"/>
    <property type="molecule type" value="Genomic_DNA"/>
</dbReference>
<evidence type="ECO:0000256" key="6">
    <source>
        <dbReference type="ARBA" id="ARBA00022692"/>
    </source>
</evidence>
<evidence type="ECO:0000256" key="13">
    <source>
        <dbReference type="PIRSR" id="PIRSR602401-1"/>
    </source>
</evidence>
<feature type="non-terminal residue" evidence="15">
    <location>
        <position position="1"/>
    </location>
</feature>
<keyword evidence="10 13" id="KW-0408">Iron</keyword>
<keyword evidence="7 13" id="KW-0479">Metal-binding</keyword>
<evidence type="ECO:0000256" key="10">
    <source>
        <dbReference type="ARBA" id="ARBA00023004"/>
    </source>
</evidence>
<comment type="similarity">
    <text evidence="4 14">Belongs to the cytochrome P450 family.</text>
</comment>
<keyword evidence="5 13" id="KW-0349">Heme</keyword>
<evidence type="ECO:0000313" key="15">
    <source>
        <dbReference type="EMBL" id="EJU00759.1"/>
    </source>
</evidence>
<evidence type="ECO:0000256" key="14">
    <source>
        <dbReference type="RuleBase" id="RU000461"/>
    </source>
</evidence>
<evidence type="ECO:0000256" key="3">
    <source>
        <dbReference type="ARBA" id="ARBA00005179"/>
    </source>
</evidence>
<gene>
    <name evidence="15" type="ORF">DACRYDRAFT_31618</name>
</gene>